<dbReference type="CDD" id="cd12148">
    <property type="entry name" value="fungal_TF_MHR"/>
    <property type="match status" value="1"/>
</dbReference>
<feature type="domain" description="Zn(2)-C6 fungal-type" evidence="8">
    <location>
        <begin position="2"/>
        <end position="42"/>
    </location>
</feature>
<dbReference type="GO" id="GO:0008270">
    <property type="term" value="F:zinc ion binding"/>
    <property type="evidence" value="ECO:0007669"/>
    <property type="project" value="InterPro"/>
</dbReference>
<dbReference type="Gene3D" id="4.10.240.10">
    <property type="entry name" value="Zn(2)-C6 fungal-type DNA-binding domain"/>
    <property type="match status" value="1"/>
</dbReference>
<dbReference type="GO" id="GO:0045944">
    <property type="term" value="P:positive regulation of transcription by RNA polymerase II"/>
    <property type="evidence" value="ECO:0007669"/>
    <property type="project" value="TreeGrafter"/>
</dbReference>
<dbReference type="GO" id="GO:0000976">
    <property type="term" value="F:transcription cis-regulatory region binding"/>
    <property type="evidence" value="ECO:0007669"/>
    <property type="project" value="TreeGrafter"/>
</dbReference>
<evidence type="ECO:0000256" key="2">
    <source>
        <dbReference type="ARBA" id="ARBA00022833"/>
    </source>
</evidence>
<dbReference type="PANTHER" id="PTHR37534:SF15">
    <property type="entry name" value="ZN(II)2CYS6 TRANSCRIPTION FACTOR (EUROFUNG)"/>
    <property type="match status" value="1"/>
</dbReference>
<dbReference type="InParanoid" id="A0A2T2ZUA6"/>
<dbReference type="GO" id="GO:0000981">
    <property type="term" value="F:DNA-binding transcription factor activity, RNA polymerase II-specific"/>
    <property type="evidence" value="ECO:0007669"/>
    <property type="project" value="InterPro"/>
</dbReference>
<dbReference type="OrthoDB" id="25818at2759"/>
<dbReference type="SUPFAM" id="SSF57701">
    <property type="entry name" value="Zn2/Cys6 DNA-binding domain"/>
    <property type="match status" value="1"/>
</dbReference>
<dbReference type="AlphaFoldDB" id="A0A2T2ZUA6"/>
<evidence type="ECO:0000313" key="10">
    <source>
        <dbReference type="Proteomes" id="UP000241462"/>
    </source>
</evidence>
<dbReference type="Pfam" id="PF00172">
    <property type="entry name" value="Zn_clus"/>
    <property type="match status" value="1"/>
</dbReference>
<keyword evidence="5" id="KW-0804">Transcription</keyword>
<dbReference type="SMART" id="SM00066">
    <property type="entry name" value="GAL4"/>
    <property type="match status" value="1"/>
</dbReference>
<feature type="region of interest" description="Disordered" evidence="7">
    <location>
        <begin position="431"/>
        <end position="460"/>
    </location>
</feature>
<evidence type="ECO:0000256" key="4">
    <source>
        <dbReference type="ARBA" id="ARBA00023125"/>
    </source>
</evidence>
<protein>
    <submittedName>
        <fullName evidence="9">Fungal-specific transcription factor domain-domain-containing protein</fullName>
    </submittedName>
</protein>
<keyword evidence="3" id="KW-0805">Transcription regulation</keyword>
<sequence>MASPAHSKDKKKKCDEVRPSCSRCAERGLDCSYEAVRPRQRRKRDSVVSFASAHERRPSLASTRRWSVASTTSGYHDWYHQLGGSKADLPLISPLSTSFESDPWPPFLDMTCSPSSSSALEAASVFEEYDNENERTDSITIPTSQAVTHISRPPDLAMISPCPVGSPLLDFHMPAFSEFSDRTNRRALVAHFCNQLSHLIVFREETGNPFQELVLPLTVDESPVMNAIYALSSAHLEYRGVKNREQSLQFHNEAIQGLATIINLGGIKTPAKRNELLAAIMLLVYYEVLVQRGRSNLVDAHLKGAMTIMNSYPPANDATGMFLERAFRFYDVIAALSFGTAPLSQAPGRSCLPPLPPTGLAVGKSQLSSVDTLLGMSTSLWPIIHRLSKLSSDKWELESACRSEQASSMIAVLKTEFETNSRAIERELETWQPTLPQGFNPEDAPSPETEDKRHDSETAERSRLHSIFNNAMAYRHSCFVYLYHTIYGYSRTHSLVQNHAHIALWHCLQTCSHAGPMGALLWPLFVASCEAVTAQDRTLATDAFKLVEKRQGMMNIKWAWDIVQEVWRLADLMEDDAGVGGGEKDVTGCGGTASRSGPGPDLWRQVSKQMGVSIVFG</sequence>
<evidence type="ECO:0000256" key="1">
    <source>
        <dbReference type="ARBA" id="ARBA00004123"/>
    </source>
</evidence>
<reference evidence="9 10" key="1">
    <citation type="journal article" date="2018" name="Mycol. Prog.">
        <title>Coniella lustricola, a new species from submerged detritus.</title>
        <authorList>
            <person name="Raudabaugh D.B."/>
            <person name="Iturriaga T."/>
            <person name="Carver A."/>
            <person name="Mondo S."/>
            <person name="Pangilinan J."/>
            <person name="Lipzen A."/>
            <person name="He G."/>
            <person name="Amirebrahimi M."/>
            <person name="Grigoriev I.V."/>
            <person name="Miller A.N."/>
        </authorList>
    </citation>
    <scope>NUCLEOTIDE SEQUENCE [LARGE SCALE GENOMIC DNA]</scope>
    <source>
        <strain evidence="9 10">B22-T-1</strain>
    </source>
</reference>
<dbReference type="InterPro" id="IPR036864">
    <property type="entry name" value="Zn2-C6_fun-type_DNA-bd_sf"/>
</dbReference>
<keyword evidence="4" id="KW-0238">DNA-binding</keyword>
<comment type="subcellular location">
    <subcellularLocation>
        <location evidence="1">Nucleus</location>
    </subcellularLocation>
</comment>
<evidence type="ECO:0000259" key="8">
    <source>
        <dbReference type="SMART" id="SM00066"/>
    </source>
</evidence>
<evidence type="ECO:0000256" key="6">
    <source>
        <dbReference type="ARBA" id="ARBA00023242"/>
    </source>
</evidence>
<keyword evidence="2" id="KW-0862">Zinc</keyword>
<dbReference type="STRING" id="2025994.A0A2T2ZUA6"/>
<dbReference type="GO" id="GO:0005634">
    <property type="term" value="C:nucleus"/>
    <property type="evidence" value="ECO:0007669"/>
    <property type="project" value="UniProtKB-SubCell"/>
</dbReference>
<organism evidence="9 10">
    <name type="scientific">Coniella lustricola</name>
    <dbReference type="NCBI Taxonomy" id="2025994"/>
    <lineage>
        <taxon>Eukaryota</taxon>
        <taxon>Fungi</taxon>
        <taxon>Dikarya</taxon>
        <taxon>Ascomycota</taxon>
        <taxon>Pezizomycotina</taxon>
        <taxon>Sordariomycetes</taxon>
        <taxon>Sordariomycetidae</taxon>
        <taxon>Diaporthales</taxon>
        <taxon>Schizoparmaceae</taxon>
        <taxon>Coniella</taxon>
    </lineage>
</organism>
<dbReference type="PANTHER" id="PTHR37534">
    <property type="entry name" value="TRANSCRIPTIONAL ACTIVATOR PROTEIN UGA3"/>
    <property type="match status" value="1"/>
</dbReference>
<dbReference type="Proteomes" id="UP000241462">
    <property type="component" value="Unassembled WGS sequence"/>
</dbReference>
<proteinExistence type="predicted"/>
<keyword evidence="6" id="KW-0539">Nucleus</keyword>
<keyword evidence="10" id="KW-1185">Reference proteome</keyword>
<dbReference type="InterPro" id="IPR001138">
    <property type="entry name" value="Zn2Cys6_DnaBD"/>
</dbReference>
<evidence type="ECO:0000256" key="5">
    <source>
        <dbReference type="ARBA" id="ARBA00023163"/>
    </source>
</evidence>
<accession>A0A2T2ZUA6</accession>
<evidence type="ECO:0000256" key="3">
    <source>
        <dbReference type="ARBA" id="ARBA00023015"/>
    </source>
</evidence>
<dbReference type="EMBL" id="KZ678681">
    <property type="protein sequence ID" value="PSR76985.1"/>
    <property type="molecule type" value="Genomic_DNA"/>
</dbReference>
<dbReference type="Pfam" id="PF11951">
    <property type="entry name" value="Fungal_trans_2"/>
    <property type="match status" value="1"/>
</dbReference>
<evidence type="ECO:0000313" key="9">
    <source>
        <dbReference type="EMBL" id="PSR76985.1"/>
    </source>
</evidence>
<dbReference type="InterPro" id="IPR021858">
    <property type="entry name" value="Fun_TF"/>
</dbReference>
<name>A0A2T2ZUA6_9PEZI</name>
<dbReference type="CDD" id="cd00067">
    <property type="entry name" value="GAL4"/>
    <property type="match status" value="1"/>
</dbReference>
<evidence type="ECO:0000256" key="7">
    <source>
        <dbReference type="SAM" id="MobiDB-lite"/>
    </source>
</evidence>
<feature type="compositionally biased region" description="Basic and acidic residues" evidence="7">
    <location>
        <begin position="449"/>
        <end position="460"/>
    </location>
</feature>
<gene>
    <name evidence="9" type="ORF">BD289DRAFT_486683</name>
</gene>